<comment type="caution">
    <text evidence="1">The sequence shown here is derived from an EMBL/GenBank/DDBJ whole genome shotgun (WGS) entry which is preliminary data.</text>
</comment>
<name>A0AA38MRT2_9CUCU</name>
<protein>
    <submittedName>
        <fullName evidence="1">Uncharacterized protein</fullName>
    </submittedName>
</protein>
<reference evidence="1" key="1">
    <citation type="journal article" date="2023" name="G3 (Bethesda)">
        <title>Whole genome assemblies of Zophobas morio and Tenebrio molitor.</title>
        <authorList>
            <person name="Kaur S."/>
            <person name="Stinson S.A."/>
            <person name="diCenzo G.C."/>
        </authorList>
    </citation>
    <scope>NUCLEOTIDE SEQUENCE</scope>
    <source>
        <strain evidence="1">QUZm001</strain>
    </source>
</reference>
<accession>A0AA38MRT2</accession>
<evidence type="ECO:0000313" key="1">
    <source>
        <dbReference type="EMBL" id="KAJ3665319.1"/>
    </source>
</evidence>
<keyword evidence="2" id="KW-1185">Reference proteome</keyword>
<dbReference type="Proteomes" id="UP001168821">
    <property type="component" value="Unassembled WGS sequence"/>
</dbReference>
<dbReference type="AlphaFoldDB" id="A0AA38MRT2"/>
<evidence type="ECO:0000313" key="2">
    <source>
        <dbReference type="Proteomes" id="UP001168821"/>
    </source>
</evidence>
<gene>
    <name evidence="1" type="ORF">Zmor_000819</name>
</gene>
<sequence length="240" mass="26304">MRKTTTVFDKSCILVVISVVAIQASVVPFDLIDDAKEDLEALRQTVLGAILAAENNLDDFSLDLQSFASNTERSAIVTVQSEREAINSSLTVLKNLAHSAEADISYCLDGRENYLSNLHITILADLNDCVFGKIVQGSIVLREIKYLIDININSVNALEFQLELCNAAGDPCITVLIQEIELATERVPQQIKVEVLKAEELFGELKISVQECADLKISQYVTTANTILDDITQCVDAIIG</sequence>
<organism evidence="1 2">
    <name type="scientific">Zophobas morio</name>
    <dbReference type="NCBI Taxonomy" id="2755281"/>
    <lineage>
        <taxon>Eukaryota</taxon>
        <taxon>Metazoa</taxon>
        <taxon>Ecdysozoa</taxon>
        <taxon>Arthropoda</taxon>
        <taxon>Hexapoda</taxon>
        <taxon>Insecta</taxon>
        <taxon>Pterygota</taxon>
        <taxon>Neoptera</taxon>
        <taxon>Endopterygota</taxon>
        <taxon>Coleoptera</taxon>
        <taxon>Polyphaga</taxon>
        <taxon>Cucujiformia</taxon>
        <taxon>Tenebrionidae</taxon>
        <taxon>Zophobas</taxon>
    </lineage>
</organism>
<dbReference type="EMBL" id="JALNTZ010000001">
    <property type="protein sequence ID" value="KAJ3665319.1"/>
    <property type="molecule type" value="Genomic_DNA"/>
</dbReference>
<proteinExistence type="predicted"/>